<sequence length="123" mass="13789">MPNNTLPDDLNPVLIEVCARFIGKLTGLVPPPVADFPPEMHASFRQFATEVYAIVRENITGPEPRAEVTDDDKVCAARYRWLSRQAVATHRYDELDCRWEVDYVLRGESLDAAVDAARSATGR</sequence>
<dbReference type="RefSeq" id="WP_123806839.1">
    <property type="nucleotide sequence ID" value="NZ_CABVPR010000006.1"/>
</dbReference>
<dbReference type="EMBL" id="CP069482">
    <property type="protein sequence ID" value="QRO76972.1"/>
    <property type="molecule type" value="Genomic_DNA"/>
</dbReference>
<proteinExistence type="predicted"/>
<accession>A0A892I2H1</accession>
<evidence type="ECO:0000313" key="1">
    <source>
        <dbReference type="EMBL" id="QRO76972.1"/>
    </source>
</evidence>
<reference evidence="1 2" key="1">
    <citation type="submission" date="2021-02" db="EMBL/GenBank/DDBJ databases">
        <title>FDA dAtabase for Regulatory Grade micrObial Sequences (FDA-ARGOS): Supporting development and validation of Infectious Disease Dx tests.</title>
        <authorList>
            <person name="Minogue T."/>
            <person name="Wolcott M."/>
            <person name="Wasieloski L."/>
            <person name="Aguilar W."/>
            <person name="Moore D."/>
            <person name="Jaissle J."/>
            <person name="Tallon L."/>
            <person name="Sadzewicz L."/>
            <person name="Zhao X."/>
            <person name="Boylan J."/>
            <person name="Ott S."/>
            <person name="Bowen H."/>
            <person name="Vavikolanu K."/>
            <person name="Mehta A."/>
            <person name="Aluvathingal J."/>
            <person name="Nadendla S."/>
            <person name="Yan Y."/>
            <person name="Sichtig H."/>
        </authorList>
    </citation>
    <scope>NUCLEOTIDE SEQUENCE [LARGE SCALE GENOMIC DNA]</scope>
    <source>
        <strain evidence="1 2">FDAARGOS_1272</strain>
    </source>
</reference>
<gene>
    <name evidence="1" type="ORF">I6K02_13900</name>
</gene>
<evidence type="ECO:0000313" key="2">
    <source>
        <dbReference type="Proteomes" id="UP000625568"/>
    </source>
</evidence>
<dbReference type="GeneID" id="93127748"/>
<dbReference type="Proteomes" id="UP000625568">
    <property type="component" value="Chromosome 1"/>
</dbReference>
<name>A0A892I2H1_9BURK</name>
<dbReference type="AlphaFoldDB" id="A0A892I2H1"/>
<protein>
    <submittedName>
        <fullName evidence="1">Uncharacterized protein</fullName>
    </submittedName>
</protein>
<keyword evidence="2" id="KW-1185">Reference proteome</keyword>
<organism evidence="1 2">
    <name type="scientific">Burkholderia dolosa</name>
    <dbReference type="NCBI Taxonomy" id="152500"/>
    <lineage>
        <taxon>Bacteria</taxon>
        <taxon>Pseudomonadati</taxon>
        <taxon>Pseudomonadota</taxon>
        <taxon>Betaproteobacteria</taxon>
        <taxon>Burkholderiales</taxon>
        <taxon>Burkholderiaceae</taxon>
        <taxon>Burkholderia</taxon>
        <taxon>Burkholderia cepacia complex</taxon>
    </lineage>
</organism>